<sequence>MKKNRIISAILILASGILASNYGGTIPYALLYFSFLVPITSLIYIVVVRMRFKFYQKTGKRTLIKGEPVDYFFSVGNEDSFFYSGIKVYFLHDNSYIMGFSETKEYYLMPGEVEEVKTKLCCRYRGEYFAGAKSFIITDYLHLFNITYKVQSQLPVTVLPRIVKWRNSDVIEEDKDEKNTIYSMKEEDQIDVQVRKYAPGDPMRQVHWKVSAKTGELMTRIHHASLKLEVMIVLDLSPIGNNEVNNLALEDGIIEEALAVANYCYVRQIPCFVCFEQNSCNRLSIQTPSEWNEFYMLCAKLVFIGRMKNSELCEIGMQWLETVKHTIIVTHELNIKLYDVLKSSYRGIEVCILLMISVLGEEEKNSISFFEKNGFTVRLITLAEEGKNEDKK</sequence>
<protein>
    <recommendedName>
        <fullName evidence="2">DUF58 domain-containing protein</fullName>
    </recommendedName>
</protein>
<gene>
    <name evidence="3" type="ORF">CLCHR_33850</name>
</gene>
<feature type="domain" description="DUF58" evidence="2">
    <location>
        <begin position="193"/>
        <end position="241"/>
    </location>
</feature>
<dbReference type="OrthoDB" id="9778037at2"/>
<evidence type="ECO:0000313" key="3">
    <source>
        <dbReference type="EMBL" id="OPJ59610.1"/>
    </source>
</evidence>
<evidence type="ECO:0000313" key="4">
    <source>
        <dbReference type="Proteomes" id="UP000191056"/>
    </source>
</evidence>
<dbReference type="PANTHER" id="PTHR34351">
    <property type="entry name" value="SLR1927 PROTEIN-RELATED"/>
    <property type="match status" value="1"/>
</dbReference>
<keyword evidence="1" id="KW-0472">Membrane</keyword>
<dbReference type="Proteomes" id="UP000191056">
    <property type="component" value="Unassembled WGS sequence"/>
</dbReference>
<keyword evidence="1" id="KW-1133">Transmembrane helix</keyword>
<dbReference type="Pfam" id="PF01882">
    <property type="entry name" value="DUF58"/>
    <property type="match status" value="1"/>
</dbReference>
<dbReference type="InterPro" id="IPR002881">
    <property type="entry name" value="DUF58"/>
</dbReference>
<dbReference type="STRING" id="225345.CLCHR_33850"/>
<accession>A0A1V4IID4</accession>
<dbReference type="EMBL" id="MZGT01000049">
    <property type="protein sequence ID" value="OPJ59610.1"/>
    <property type="molecule type" value="Genomic_DNA"/>
</dbReference>
<evidence type="ECO:0000259" key="2">
    <source>
        <dbReference type="Pfam" id="PF01882"/>
    </source>
</evidence>
<dbReference type="AlphaFoldDB" id="A0A1V4IID4"/>
<dbReference type="PANTHER" id="PTHR34351:SF2">
    <property type="entry name" value="DUF58 DOMAIN-CONTAINING PROTEIN"/>
    <property type="match status" value="1"/>
</dbReference>
<name>A0A1V4IID4_9CLOT</name>
<reference evidence="3 4" key="1">
    <citation type="submission" date="2017-03" db="EMBL/GenBank/DDBJ databases">
        <title>Genome sequence of Clostridium chromiireducens DSM 23318.</title>
        <authorList>
            <person name="Poehlein A."/>
            <person name="Daniel R."/>
        </authorList>
    </citation>
    <scope>NUCLEOTIDE SEQUENCE [LARGE SCALE GENOMIC DNA]</scope>
    <source>
        <strain evidence="3 4">DSM 23318</strain>
    </source>
</reference>
<proteinExistence type="predicted"/>
<evidence type="ECO:0000256" key="1">
    <source>
        <dbReference type="SAM" id="Phobius"/>
    </source>
</evidence>
<dbReference type="RefSeq" id="WP_079440977.1">
    <property type="nucleotide sequence ID" value="NZ_MZGT01000049.1"/>
</dbReference>
<organism evidence="3 4">
    <name type="scientific">Clostridium chromiireducens</name>
    <dbReference type="NCBI Taxonomy" id="225345"/>
    <lineage>
        <taxon>Bacteria</taxon>
        <taxon>Bacillati</taxon>
        <taxon>Bacillota</taxon>
        <taxon>Clostridia</taxon>
        <taxon>Eubacteriales</taxon>
        <taxon>Clostridiaceae</taxon>
        <taxon>Clostridium</taxon>
    </lineage>
</organism>
<keyword evidence="4" id="KW-1185">Reference proteome</keyword>
<keyword evidence="1" id="KW-0812">Transmembrane</keyword>
<comment type="caution">
    <text evidence="3">The sequence shown here is derived from an EMBL/GenBank/DDBJ whole genome shotgun (WGS) entry which is preliminary data.</text>
</comment>
<feature type="transmembrane region" description="Helical" evidence="1">
    <location>
        <begin position="29"/>
        <end position="47"/>
    </location>
</feature>